<evidence type="ECO:0000256" key="8">
    <source>
        <dbReference type="RuleBase" id="RU366009"/>
    </source>
</evidence>
<dbReference type="PANTHER" id="PTHR11271:SF6">
    <property type="entry name" value="GUANINE DEAMINASE"/>
    <property type="match status" value="1"/>
</dbReference>
<accession>A0A1M7Z3H9</accession>
<comment type="cofactor">
    <cofactor evidence="8">
        <name>Zn(2+)</name>
        <dbReference type="ChEBI" id="CHEBI:29105"/>
    </cofactor>
    <text evidence="8">Binds 1 zinc ion per subunit.</text>
</comment>
<dbReference type="NCBIfam" id="TIGR02967">
    <property type="entry name" value="guan_deamin"/>
    <property type="match status" value="1"/>
</dbReference>
<dbReference type="GO" id="GO:0006147">
    <property type="term" value="P:guanine catabolic process"/>
    <property type="evidence" value="ECO:0007669"/>
    <property type="project" value="UniProtKB-UniRule"/>
</dbReference>
<dbReference type="Pfam" id="PF01979">
    <property type="entry name" value="Amidohydro_1"/>
    <property type="match status" value="1"/>
</dbReference>
<dbReference type="STRING" id="1117707.VQ7734_05135"/>
<dbReference type="OrthoDB" id="9787621at2"/>
<protein>
    <recommendedName>
        <fullName evidence="3 7">Guanine deaminase</fullName>
        <shortName evidence="8">Guanase</shortName>
        <ecNumber evidence="3 7">3.5.4.3</ecNumber>
    </recommendedName>
    <alternativeName>
        <fullName evidence="8">Guanine aminohydrolase</fullName>
    </alternativeName>
</protein>
<comment type="function">
    <text evidence="8">Catalyzes the hydrolytic deamination of guanine, producing xanthine and ammonia.</text>
</comment>
<dbReference type="GO" id="GO:0008270">
    <property type="term" value="F:zinc ion binding"/>
    <property type="evidence" value="ECO:0007669"/>
    <property type="project" value="UniProtKB-UniRule"/>
</dbReference>
<feature type="domain" description="Amidohydrolase-related" evidence="9">
    <location>
        <begin position="71"/>
        <end position="431"/>
    </location>
</feature>
<name>A0A1M7Z3H9_9VIBR</name>
<evidence type="ECO:0000256" key="6">
    <source>
        <dbReference type="ARBA" id="ARBA00022833"/>
    </source>
</evidence>
<dbReference type="SUPFAM" id="SSF51556">
    <property type="entry name" value="Metallo-dependent hydrolases"/>
    <property type="match status" value="1"/>
</dbReference>
<dbReference type="GO" id="GO:0005829">
    <property type="term" value="C:cytosol"/>
    <property type="evidence" value="ECO:0007669"/>
    <property type="project" value="TreeGrafter"/>
</dbReference>
<reference evidence="11" key="1">
    <citation type="submission" date="2016-12" db="EMBL/GenBank/DDBJ databases">
        <authorList>
            <person name="Rodrigo-Torres L."/>
            <person name="Arahal R.D."/>
            <person name="Lucena T."/>
        </authorList>
    </citation>
    <scope>NUCLEOTIDE SEQUENCE [LARGE SCALE GENOMIC DNA]</scope>
</reference>
<keyword evidence="5 8" id="KW-0378">Hydrolase</keyword>
<dbReference type="Proteomes" id="UP000184600">
    <property type="component" value="Unassembled WGS sequence"/>
</dbReference>
<sequence length="436" mass="49175">MKQTIHRGEILHFPAATSDPAQNHQYLKDGILITENGMITQLLDAQIFLNHLSEEERSCVLPGIIRHEGLLIPGMIDSHVHYPQMEMIASYGTQLLEWLNEYTFPTEAKFCRNDYAAAQSRQFLQQLFAHGTTTASVFATVHPESVNAFFNAAESYQARMICGKVMMDRNCPDNLKDTAETGFTETRQLIEQWHHQGRALYAITPRFAPTSTPEQLAKAGQLAEKYPDTFIQTHLSENVNEIEWVKSLFPECPDYLGVYEKYGLVRERALFGHGIHLEPREYQVLQREQAGVIFCPTSNLFIGSGLFPYFDVKAQNIPVAIASDVGAGTSLSLLTNQAEAYKILQLQQQNLNPLEALYLCTQGAAVTMRLSDKIGNLNPGTEADFVELDFSAFPLLEQRTKQARTFAEKLFALMILGDDRVIRRTYVHGQCVYTRG</sequence>
<dbReference type="RefSeq" id="WP_073586737.1">
    <property type="nucleotide sequence ID" value="NZ_AP024898.1"/>
</dbReference>
<evidence type="ECO:0000256" key="2">
    <source>
        <dbReference type="ARBA" id="ARBA00006745"/>
    </source>
</evidence>
<evidence type="ECO:0000256" key="5">
    <source>
        <dbReference type="ARBA" id="ARBA00022801"/>
    </source>
</evidence>
<proteinExistence type="inferred from homology"/>
<dbReference type="AlphaFoldDB" id="A0A1M7Z3H9"/>
<comment type="pathway">
    <text evidence="1 8">Purine metabolism; guanine degradation; xanthine from guanine: step 1/1.</text>
</comment>
<evidence type="ECO:0000313" key="10">
    <source>
        <dbReference type="EMBL" id="SHO59350.1"/>
    </source>
</evidence>
<comment type="catalytic activity">
    <reaction evidence="8">
        <text>guanine + H2O + H(+) = xanthine + NH4(+)</text>
        <dbReference type="Rhea" id="RHEA:14665"/>
        <dbReference type="ChEBI" id="CHEBI:15377"/>
        <dbReference type="ChEBI" id="CHEBI:15378"/>
        <dbReference type="ChEBI" id="CHEBI:16235"/>
        <dbReference type="ChEBI" id="CHEBI:17712"/>
        <dbReference type="ChEBI" id="CHEBI:28938"/>
        <dbReference type="EC" id="3.5.4.3"/>
    </reaction>
</comment>
<dbReference type="EMBL" id="FRFG01000124">
    <property type="protein sequence ID" value="SHO59350.1"/>
    <property type="molecule type" value="Genomic_DNA"/>
</dbReference>
<evidence type="ECO:0000259" key="9">
    <source>
        <dbReference type="Pfam" id="PF01979"/>
    </source>
</evidence>
<dbReference type="PANTHER" id="PTHR11271">
    <property type="entry name" value="GUANINE DEAMINASE"/>
    <property type="match status" value="1"/>
</dbReference>
<dbReference type="Gene3D" id="2.30.40.10">
    <property type="entry name" value="Urease, subunit C, domain 1"/>
    <property type="match status" value="1"/>
</dbReference>
<dbReference type="UniPathway" id="UPA00603">
    <property type="reaction ID" value="UER00660"/>
</dbReference>
<dbReference type="FunFam" id="3.20.20.140:FF:000022">
    <property type="entry name" value="Guanine deaminase"/>
    <property type="match status" value="1"/>
</dbReference>
<dbReference type="EC" id="3.5.4.3" evidence="3 7"/>
<keyword evidence="6 8" id="KW-0862">Zinc</keyword>
<dbReference type="Gene3D" id="3.20.20.140">
    <property type="entry name" value="Metal-dependent hydrolases"/>
    <property type="match status" value="1"/>
</dbReference>
<dbReference type="InterPro" id="IPR014311">
    <property type="entry name" value="Guanine_deaminase"/>
</dbReference>
<evidence type="ECO:0000313" key="11">
    <source>
        <dbReference type="Proteomes" id="UP000184600"/>
    </source>
</evidence>
<gene>
    <name evidence="10" type="primary">guaD</name>
    <name evidence="10" type="ORF">VQ7734_05135</name>
</gene>
<evidence type="ECO:0000256" key="1">
    <source>
        <dbReference type="ARBA" id="ARBA00004984"/>
    </source>
</evidence>
<dbReference type="InterPro" id="IPR051607">
    <property type="entry name" value="Metallo-dep_hydrolases"/>
</dbReference>
<evidence type="ECO:0000256" key="4">
    <source>
        <dbReference type="ARBA" id="ARBA00022723"/>
    </source>
</evidence>
<dbReference type="InterPro" id="IPR011059">
    <property type="entry name" value="Metal-dep_hydrolase_composite"/>
</dbReference>
<keyword evidence="4 8" id="KW-0479">Metal-binding</keyword>
<dbReference type="NCBIfam" id="NF006679">
    <property type="entry name" value="PRK09228.1"/>
    <property type="match status" value="1"/>
</dbReference>
<dbReference type="GO" id="GO:0008892">
    <property type="term" value="F:guanine deaminase activity"/>
    <property type="evidence" value="ECO:0007669"/>
    <property type="project" value="UniProtKB-UniRule"/>
</dbReference>
<organism evidence="10 11">
    <name type="scientific">Vibrio quintilis</name>
    <dbReference type="NCBI Taxonomy" id="1117707"/>
    <lineage>
        <taxon>Bacteria</taxon>
        <taxon>Pseudomonadati</taxon>
        <taxon>Pseudomonadota</taxon>
        <taxon>Gammaproteobacteria</taxon>
        <taxon>Vibrionales</taxon>
        <taxon>Vibrionaceae</taxon>
        <taxon>Vibrio</taxon>
    </lineage>
</organism>
<dbReference type="InterPro" id="IPR032466">
    <property type="entry name" value="Metal_Hydrolase"/>
</dbReference>
<evidence type="ECO:0000256" key="3">
    <source>
        <dbReference type="ARBA" id="ARBA00012781"/>
    </source>
</evidence>
<keyword evidence="11" id="KW-1185">Reference proteome</keyword>
<dbReference type="InterPro" id="IPR006680">
    <property type="entry name" value="Amidohydro-rel"/>
</dbReference>
<comment type="similarity">
    <text evidence="2 8">Belongs to the metallo-dependent hydrolases superfamily. ATZ/TRZ family.</text>
</comment>
<evidence type="ECO:0000256" key="7">
    <source>
        <dbReference type="NCBIfam" id="TIGR02967"/>
    </source>
</evidence>